<protein>
    <recommendedName>
        <fullName evidence="4">Lipoprotein</fullName>
    </recommendedName>
</protein>
<name>A0A927FBV2_9BACT</name>
<comment type="caution">
    <text evidence="2">The sequence shown here is derived from an EMBL/GenBank/DDBJ whole genome shotgun (WGS) entry which is preliminary data.</text>
</comment>
<dbReference type="RefSeq" id="WP_191618631.1">
    <property type="nucleotide sequence ID" value="NZ_JACYFG010000045.1"/>
</dbReference>
<keyword evidence="3" id="KW-1185">Reference proteome</keyword>
<organism evidence="2 3">
    <name type="scientific">Pelagicoccus enzymogenes</name>
    <dbReference type="NCBI Taxonomy" id="2773457"/>
    <lineage>
        <taxon>Bacteria</taxon>
        <taxon>Pseudomonadati</taxon>
        <taxon>Verrucomicrobiota</taxon>
        <taxon>Opitutia</taxon>
        <taxon>Puniceicoccales</taxon>
        <taxon>Pelagicoccaceae</taxon>
        <taxon>Pelagicoccus</taxon>
    </lineage>
</organism>
<proteinExistence type="predicted"/>
<sequence length="142" mass="15794">MKIRNTILLLLVLVLSACSGSWDTEARKFYTTLLPRDSKIVVGFDTNNRLIGFQFSGPDFPGGKIFNLKTPLKVSSISVGTIGDEFVVGCEGHWSECKNQNLFRYKMRGRDLVIPTSATGSVSISVDDLIENGKEKFSDWIK</sequence>
<dbReference type="Proteomes" id="UP000622317">
    <property type="component" value="Unassembled WGS sequence"/>
</dbReference>
<dbReference type="EMBL" id="JACYFG010000045">
    <property type="protein sequence ID" value="MBD5781534.1"/>
    <property type="molecule type" value="Genomic_DNA"/>
</dbReference>
<evidence type="ECO:0008006" key="4">
    <source>
        <dbReference type="Google" id="ProtNLM"/>
    </source>
</evidence>
<reference evidence="2" key="1">
    <citation type="submission" date="2020-09" db="EMBL/GenBank/DDBJ databases">
        <title>Pelagicoccus enzymogenes sp. nov. with an EPS production, isolated from marine sediment.</title>
        <authorList>
            <person name="Feng X."/>
        </authorList>
    </citation>
    <scope>NUCLEOTIDE SEQUENCE</scope>
    <source>
        <strain evidence="2">NFK12</strain>
    </source>
</reference>
<feature type="chain" id="PRO_5036886252" description="Lipoprotein" evidence="1">
    <location>
        <begin position="24"/>
        <end position="142"/>
    </location>
</feature>
<evidence type="ECO:0000256" key="1">
    <source>
        <dbReference type="SAM" id="SignalP"/>
    </source>
</evidence>
<dbReference type="AlphaFoldDB" id="A0A927FBV2"/>
<accession>A0A927FBV2</accession>
<gene>
    <name evidence="2" type="ORF">IEN85_18680</name>
</gene>
<feature type="signal peptide" evidence="1">
    <location>
        <begin position="1"/>
        <end position="23"/>
    </location>
</feature>
<evidence type="ECO:0000313" key="3">
    <source>
        <dbReference type="Proteomes" id="UP000622317"/>
    </source>
</evidence>
<dbReference type="PROSITE" id="PS51257">
    <property type="entry name" value="PROKAR_LIPOPROTEIN"/>
    <property type="match status" value="1"/>
</dbReference>
<keyword evidence="1" id="KW-0732">Signal</keyword>
<evidence type="ECO:0000313" key="2">
    <source>
        <dbReference type="EMBL" id="MBD5781534.1"/>
    </source>
</evidence>